<sequence>MKVFNFFLISLFGLILVSGNMGTFKKPGIAISSIRNNMEEMLRYHVEHKEFNELLAKRSLRIYIEQFDNNKNYLLFDEIDAYLNPSHELLTQMVEQYKQGYFTVFQELNNIIKNSIKRERVYRIALQKELIKTREELINHKTYSDYPRSKEELQARIKSHLQKIIAFEKKQNPNRKFDAECIQKVFVLWEKRLSRLEDAYLDIDAQGKKLTKNALEEQISMHVLKAMAKSLDAHTCYFSPKEAIEMRTCLEKQFEGIGVVLTESIEGVIISDLIKGGPAYRSGKIMPGDVLVSIDGKSTSQLSYEQVLDCLQNGNKRKIMLELKRMQEKQEISYFVVLQKEKIIIEQDRLQYAFEPFGDGIIGKLTLPSFYESKDSSSCEADIRFALRELKKQGKLHGLVLDLRDNSGGFLTQAVKVAGLFISNGVIVVSKYAQEEIQYLRELDGRNYYDGPLVILTSKFSASAAEIVAQALQDYGVALVIGDERTYGKGTIQFQTVTREKAPSFFKVTVGRYYTVSGTSTQIEGVKANIVVPTRYFIYDVGERFLQYPLKCDRIPSVYTDPLVDINPQQINWFQKNYLPNLQKKVSIWSQMESLLTINSSQRLSRDKNFSLFLDIKKQEKEGKENTLTANRNWGVEDLQMSEALNILKDMALLESSAQNFTKR</sequence>
<dbReference type="Pfam" id="PF17804">
    <property type="entry name" value="TSP_NTD"/>
    <property type="match status" value="1"/>
</dbReference>
<dbReference type="PANTHER" id="PTHR32060">
    <property type="entry name" value="TAIL-SPECIFIC PROTEASE"/>
    <property type="match status" value="1"/>
</dbReference>
<dbReference type="PROSITE" id="PS50106">
    <property type="entry name" value="PDZ"/>
    <property type="match status" value="1"/>
</dbReference>
<dbReference type="InterPro" id="IPR036034">
    <property type="entry name" value="PDZ_sf"/>
</dbReference>
<dbReference type="EMBL" id="CP075585">
    <property type="protein sequence ID" value="QZA59262.1"/>
    <property type="molecule type" value="Genomic_DNA"/>
</dbReference>
<dbReference type="GO" id="GO:0004252">
    <property type="term" value="F:serine-type endopeptidase activity"/>
    <property type="evidence" value="ECO:0007669"/>
    <property type="project" value="UniProtKB-EC"/>
</dbReference>
<keyword evidence="8" id="KW-1185">Reference proteome</keyword>
<dbReference type="GO" id="GO:0006508">
    <property type="term" value="P:proteolysis"/>
    <property type="evidence" value="ECO:0007669"/>
    <property type="project" value="UniProtKB-KW"/>
</dbReference>
<reference evidence="7 8" key="1">
    <citation type="submission" date="2021-05" db="EMBL/GenBank/DDBJ databases">
        <title>Ecology and evolution of chlamydial symbionts of arthropods.</title>
        <authorList>
            <person name="Halter T."/>
            <person name="Sixt B.S."/>
            <person name="Toenshoff E.R."/>
            <person name="Koestlbacher S."/>
            <person name="Schulz F."/>
            <person name="Kostanjsek R."/>
            <person name="Collingro A."/>
            <person name="Hendrickx F."/>
            <person name="Horn M."/>
        </authorList>
    </citation>
    <scope>NUCLEOTIDE SEQUENCE [LARGE SCALE GENOMIC DNA]</scope>
    <source>
        <strain evidence="7 8">15C</strain>
    </source>
</reference>
<dbReference type="InterPro" id="IPR004447">
    <property type="entry name" value="Peptidase_S41A"/>
</dbReference>
<dbReference type="PANTHER" id="PTHR32060:SF30">
    <property type="entry name" value="CARBOXY-TERMINAL PROCESSING PROTEASE CTPA"/>
    <property type="match status" value="1"/>
</dbReference>
<keyword evidence="3 5" id="KW-0378">Hydrolase</keyword>
<evidence type="ECO:0000313" key="8">
    <source>
        <dbReference type="Proteomes" id="UP000822862"/>
    </source>
</evidence>
<dbReference type="InterPro" id="IPR005151">
    <property type="entry name" value="Tail-specific_protease"/>
</dbReference>
<dbReference type="EC" id="3.4.21.102" evidence="7"/>
<evidence type="ECO:0000256" key="3">
    <source>
        <dbReference type="ARBA" id="ARBA00022801"/>
    </source>
</evidence>
<dbReference type="InterPro" id="IPR029045">
    <property type="entry name" value="ClpP/crotonase-like_dom_sf"/>
</dbReference>
<proteinExistence type="inferred from homology"/>
<dbReference type="Pfam" id="PF03572">
    <property type="entry name" value="Peptidase_S41"/>
    <property type="match status" value="1"/>
</dbReference>
<evidence type="ECO:0000256" key="5">
    <source>
        <dbReference type="RuleBase" id="RU004404"/>
    </source>
</evidence>
<evidence type="ECO:0000256" key="1">
    <source>
        <dbReference type="ARBA" id="ARBA00009179"/>
    </source>
</evidence>
<dbReference type="SMART" id="SM00228">
    <property type="entry name" value="PDZ"/>
    <property type="match status" value="1"/>
</dbReference>
<dbReference type="SUPFAM" id="SSF50156">
    <property type="entry name" value="PDZ domain-like"/>
    <property type="match status" value="1"/>
</dbReference>
<name>A0ABX8Z0T7_9BACT</name>
<dbReference type="RefSeq" id="WP_194845227.1">
    <property type="nucleotide sequence ID" value="NZ_CP075585.1"/>
</dbReference>
<dbReference type="Pfam" id="PF17820">
    <property type="entry name" value="PDZ_6"/>
    <property type="match status" value="1"/>
</dbReference>
<organism evidence="7 8">
    <name type="scientific">Candidatus Rhabdochlamydia porcellionis</name>
    <dbReference type="NCBI Taxonomy" id="225148"/>
    <lineage>
        <taxon>Bacteria</taxon>
        <taxon>Pseudomonadati</taxon>
        <taxon>Chlamydiota</taxon>
        <taxon>Chlamydiia</taxon>
        <taxon>Parachlamydiales</taxon>
        <taxon>Candidatus Rhabdochlamydiaceae</taxon>
        <taxon>Candidatus Rhabdochlamydia</taxon>
    </lineage>
</organism>
<comment type="similarity">
    <text evidence="1 5">Belongs to the peptidase S41A family.</text>
</comment>
<evidence type="ECO:0000256" key="4">
    <source>
        <dbReference type="ARBA" id="ARBA00022825"/>
    </source>
</evidence>
<dbReference type="Gene3D" id="3.90.226.10">
    <property type="entry name" value="2-enoyl-CoA Hydratase, Chain A, domain 1"/>
    <property type="match status" value="1"/>
</dbReference>
<evidence type="ECO:0000313" key="7">
    <source>
        <dbReference type="EMBL" id="QZA59262.1"/>
    </source>
</evidence>
<dbReference type="InterPro" id="IPR040573">
    <property type="entry name" value="TSP_N"/>
</dbReference>
<feature type="domain" description="PDZ" evidence="6">
    <location>
        <begin position="247"/>
        <end position="313"/>
    </location>
</feature>
<keyword evidence="2 5" id="KW-0645">Protease</keyword>
<dbReference type="CDD" id="cd07560">
    <property type="entry name" value="Peptidase_S41_CPP"/>
    <property type="match status" value="1"/>
</dbReference>
<evidence type="ECO:0000256" key="2">
    <source>
        <dbReference type="ARBA" id="ARBA00022670"/>
    </source>
</evidence>
<dbReference type="NCBIfam" id="TIGR00225">
    <property type="entry name" value="prc"/>
    <property type="match status" value="1"/>
</dbReference>
<dbReference type="SUPFAM" id="SSF52096">
    <property type="entry name" value="ClpP/crotonase"/>
    <property type="match status" value="1"/>
</dbReference>
<accession>A0ABX8Z0T7</accession>
<dbReference type="SMART" id="SM00245">
    <property type="entry name" value="TSPc"/>
    <property type="match status" value="1"/>
</dbReference>
<keyword evidence="4 5" id="KW-0720">Serine protease</keyword>
<evidence type="ECO:0000259" key="6">
    <source>
        <dbReference type="PROSITE" id="PS50106"/>
    </source>
</evidence>
<protein>
    <submittedName>
        <fullName evidence="7">Tail-specific protease</fullName>
        <ecNumber evidence="7">3.4.21.102</ecNumber>
    </submittedName>
</protein>
<gene>
    <name evidence="7" type="ORF">RHAB15C_0001148</name>
</gene>
<dbReference type="Proteomes" id="UP000822862">
    <property type="component" value="Chromosome"/>
</dbReference>
<dbReference type="InterPro" id="IPR041489">
    <property type="entry name" value="PDZ_6"/>
</dbReference>
<dbReference type="InterPro" id="IPR001478">
    <property type="entry name" value="PDZ"/>
</dbReference>
<dbReference type="Gene3D" id="2.30.42.10">
    <property type="match status" value="1"/>
</dbReference>